<feature type="domain" description="Peptidase A1" evidence="3">
    <location>
        <begin position="62"/>
        <end position="294"/>
    </location>
</feature>
<proteinExistence type="inferred from homology"/>
<sequence length="294" mass="32172">MQTDSSLPHGGICDGHSEGRLWKPCQTKRCPGHHQRSPAYHRVRKVFKRTVSAIPEPYDNEYLSPVNVAGKIMHLALDTGSADLASHDYNVPPPGKLPMNGTSWEVNYGDGSFASSNVYIDRVSIFHVVSPSQSIQTAQKVGESFIVDSNLDSVLGLAFPSFGLKKKLGFFDNVKNTLREPLFAVSLKKNKPGTFNFGFIDDDKYNGNITYTPVHDTGFWSLSTTGYAVGNSTSNTSAPIKGFLGTGTTLMLLPEPIINDYYSLIPGSAKVSGLANAFFNDPLQRHYPAIFSHH</sequence>
<dbReference type="InterPro" id="IPR021109">
    <property type="entry name" value="Peptidase_aspartic_dom_sf"/>
</dbReference>
<dbReference type="AlphaFoldDB" id="A0A1J9QHN8"/>
<dbReference type="VEuPathDB" id="FungiDB:ACJ73_00587"/>
<dbReference type="Pfam" id="PF00026">
    <property type="entry name" value="Asp"/>
    <property type="match status" value="1"/>
</dbReference>
<dbReference type="GO" id="GO:0006508">
    <property type="term" value="P:proteolysis"/>
    <property type="evidence" value="ECO:0007669"/>
    <property type="project" value="InterPro"/>
</dbReference>
<dbReference type="OrthoDB" id="2747330at2759"/>
<evidence type="ECO:0000259" key="3">
    <source>
        <dbReference type="PROSITE" id="PS51767"/>
    </source>
</evidence>
<evidence type="ECO:0000256" key="1">
    <source>
        <dbReference type="ARBA" id="ARBA00007447"/>
    </source>
</evidence>
<dbReference type="PANTHER" id="PTHR47966:SF2">
    <property type="entry name" value="ASPERGILLOPEPSIN-1-RELATED"/>
    <property type="match status" value="1"/>
</dbReference>
<evidence type="ECO:0000313" key="4">
    <source>
        <dbReference type="EMBL" id="OJD28008.1"/>
    </source>
</evidence>
<dbReference type="Gene3D" id="2.40.70.10">
    <property type="entry name" value="Acid Proteases"/>
    <property type="match status" value="2"/>
</dbReference>
<dbReference type="PANTHER" id="PTHR47966">
    <property type="entry name" value="BETA-SITE APP-CLEAVING ENZYME, ISOFORM A-RELATED"/>
    <property type="match status" value="1"/>
</dbReference>
<dbReference type="SUPFAM" id="SSF50630">
    <property type="entry name" value="Acid proteases"/>
    <property type="match status" value="1"/>
</dbReference>
<dbReference type="InterPro" id="IPR033121">
    <property type="entry name" value="PEPTIDASE_A1"/>
</dbReference>
<dbReference type="Proteomes" id="UP000242791">
    <property type="component" value="Unassembled WGS sequence"/>
</dbReference>
<reference evidence="4 5" key="1">
    <citation type="submission" date="2015-08" db="EMBL/GenBank/DDBJ databases">
        <title>Emmonsia species relationships and genome sequence.</title>
        <authorList>
            <person name="Cuomo C.A."/>
            <person name="Schwartz I.S."/>
            <person name="Kenyon C."/>
            <person name="De Hoog G.S."/>
            <person name="Govender N.P."/>
            <person name="Botha A."/>
            <person name="Moreno L."/>
            <person name="De Vries M."/>
            <person name="Munoz J.F."/>
            <person name="Stielow J.B."/>
        </authorList>
    </citation>
    <scope>NUCLEOTIDE SEQUENCE [LARGE SCALE GENOMIC DNA]</scope>
    <source>
        <strain evidence="4 5">EI222</strain>
    </source>
</reference>
<accession>A0A1J9QHN8</accession>
<comment type="similarity">
    <text evidence="1">Belongs to the peptidase A1 family.</text>
</comment>
<name>A0A1J9QHN8_9EURO</name>
<dbReference type="PROSITE" id="PS51767">
    <property type="entry name" value="PEPTIDASE_A1"/>
    <property type="match status" value="1"/>
</dbReference>
<evidence type="ECO:0000313" key="5">
    <source>
        <dbReference type="Proteomes" id="UP000242791"/>
    </source>
</evidence>
<dbReference type="InterPro" id="IPR001461">
    <property type="entry name" value="Aspartic_peptidase_A1"/>
</dbReference>
<dbReference type="EMBL" id="LGTZ01000042">
    <property type="protein sequence ID" value="OJD28008.1"/>
    <property type="molecule type" value="Genomic_DNA"/>
</dbReference>
<dbReference type="STRING" id="1658174.A0A1J9QHN8"/>
<keyword evidence="5" id="KW-1185">Reference proteome</keyword>
<organism evidence="4 5">
    <name type="scientific">Blastomyces percursus</name>
    <dbReference type="NCBI Taxonomy" id="1658174"/>
    <lineage>
        <taxon>Eukaryota</taxon>
        <taxon>Fungi</taxon>
        <taxon>Dikarya</taxon>
        <taxon>Ascomycota</taxon>
        <taxon>Pezizomycotina</taxon>
        <taxon>Eurotiomycetes</taxon>
        <taxon>Eurotiomycetidae</taxon>
        <taxon>Onygenales</taxon>
        <taxon>Ajellomycetaceae</taxon>
        <taxon>Blastomyces</taxon>
    </lineage>
</organism>
<comment type="caution">
    <text evidence="4">The sequence shown here is derived from an EMBL/GenBank/DDBJ whole genome shotgun (WGS) entry which is preliminary data.</text>
</comment>
<gene>
    <name evidence="4" type="ORF">ACJ73_00587</name>
</gene>
<keyword evidence="2" id="KW-0378">Hydrolase</keyword>
<dbReference type="GO" id="GO:0004190">
    <property type="term" value="F:aspartic-type endopeptidase activity"/>
    <property type="evidence" value="ECO:0007669"/>
    <property type="project" value="InterPro"/>
</dbReference>
<evidence type="ECO:0000256" key="2">
    <source>
        <dbReference type="ARBA" id="ARBA00022801"/>
    </source>
</evidence>
<protein>
    <recommendedName>
        <fullName evidence="3">Peptidase A1 domain-containing protein</fullName>
    </recommendedName>
</protein>